<protein>
    <submittedName>
        <fullName evidence="1">Uncharacterized protein</fullName>
    </submittedName>
</protein>
<organism evidence="1 2">
    <name type="scientific">Noviherbaspirillum humi</name>
    <dbReference type="NCBI Taxonomy" id="1688639"/>
    <lineage>
        <taxon>Bacteria</taxon>
        <taxon>Pseudomonadati</taxon>
        <taxon>Pseudomonadota</taxon>
        <taxon>Betaproteobacteria</taxon>
        <taxon>Burkholderiales</taxon>
        <taxon>Oxalobacteraceae</taxon>
        <taxon>Noviherbaspirillum</taxon>
    </lineage>
</organism>
<keyword evidence="2" id="KW-1185">Reference proteome</keyword>
<sequence>MKNIDLPGWDANDWMALLGGAWLRLTPSQRDARIRKLFDCSSPSTFRRLPPLPRREDYADDEAFFEARYEWQSCVGRIIATARMDGAIRAGADDGAEGIPSRDPLDAAFRLWERQQIRQ</sequence>
<reference evidence="1 2" key="1">
    <citation type="submission" date="2017-06" db="EMBL/GenBank/DDBJ databases">
        <authorList>
            <person name="Kim H.J."/>
            <person name="Triplett B.A."/>
        </authorList>
    </citation>
    <scope>NUCLEOTIDE SEQUENCE [LARGE SCALE GENOMIC DNA]</scope>
    <source>
        <strain evidence="1 2">U15</strain>
    </source>
</reference>
<dbReference type="Proteomes" id="UP000198284">
    <property type="component" value="Unassembled WGS sequence"/>
</dbReference>
<dbReference type="AlphaFoldDB" id="A0A239I395"/>
<evidence type="ECO:0000313" key="1">
    <source>
        <dbReference type="EMBL" id="SNS87553.1"/>
    </source>
</evidence>
<gene>
    <name evidence="1" type="ORF">SAMN06265795_10872</name>
</gene>
<accession>A0A239I395</accession>
<dbReference type="EMBL" id="FZOT01000008">
    <property type="protein sequence ID" value="SNS87553.1"/>
    <property type="molecule type" value="Genomic_DNA"/>
</dbReference>
<dbReference type="RefSeq" id="WP_089399846.1">
    <property type="nucleotide sequence ID" value="NZ_FZOT01000008.1"/>
</dbReference>
<proteinExistence type="predicted"/>
<evidence type="ECO:0000313" key="2">
    <source>
        <dbReference type="Proteomes" id="UP000198284"/>
    </source>
</evidence>
<name>A0A239I395_9BURK</name>